<dbReference type="InterPro" id="IPR052155">
    <property type="entry name" value="Biofilm_reg_signaling"/>
</dbReference>
<dbReference type="InterPro" id="IPR035919">
    <property type="entry name" value="EAL_sf"/>
</dbReference>
<evidence type="ECO:0000313" key="2">
    <source>
        <dbReference type="Proteomes" id="UP000217696"/>
    </source>
</evidence>
<dbReference type="Pfam" id="PF00563">
    <property type="entry name" value="EAL"/>
    <property type="match status" value="1"/>
</dbReference>
<evidence type="ECO:0000313" key="1">
    <source>
        <dbReference type="EMBL" id="BAU28101.1"/>
    </source>
</evidence>
<dbReference type="Gene3D" id="3.20.20.450">
    <property type="entry name" value="EAL domain"/>
    <property type="match status" value="1"/>
</dbReference>
<dbReference type="InterPro" id="IPR035965">
    <property type="entry name" value="PAS-like_dom_sf"/>
</dbReference>
<dbReference type="CDD" id="cd01949">
    <property type="entry name" value="GGDEF"/>
    <property type="match status" value="1"/>
</dbReference>
<dbReference type="PANTHER" id="PTHR44757:SF2">
    <property type="entry name" value="BIOFILM ARCHITECTURE MAINTENANCE PROTEIN MBAA"/>
    <property type="match status" value="1"/>
</dbReference>
<dbReference type="Gene3D" id="3.30.450.20">
    <property type="entry name" value="PAS domain"/>
    <property type="match status" value="1"/>
</dbReference>
<dbReference type="InterPro" id="IPR000160">
    <property type="entry name" value="GGDEF_dom"/>
</dbReference>
<dbReference type="PROSITE" id="PS50887">
    <property type="entry name" value="GGDEF"/>
    <property type="match status" value="1"/>
</dbReference>
<dbReference type="Pfam" id="PF00990">
    <property type="entry name" value="GGDEF"/>
    <property type="match status" value="1"/>
</dbReference>
<dbReference type="SUPFAM" id="SSF55785">
    <property type="entry name" value="PYP-like sensor domain (PAS domain)"/>
    <property type="match status" value="1"/>
</dbReference>
<dbReference type="Gene3D" id="3.30.70.270">
    <property type="match status" value="1"/>
</dbReference>
<dbReference type="CDD" id="cd01948">
    <property type="entry name" value="EAL"/>
    <property type="match status" value="1"/>
</dbReference>
<keyword evidence="2" id="KW-1185">Reference proteome</keyword>
<dbReference type="AlphaFoldDB" id="A0A0U5AWG4"/>
<dbReference type="RefSeq" id="WP_172890866.1">
    <property type="nucleotide sequence ID" value="NZ_AP017312.1"/>
</dbReference>
<reference evidence="1 2" key="1">
    <citation type="submission" date="2015-12" db="EMBL/GenBank/DDBJ databases">
        <title>Genome sequence of Aneurinibacillus soli.</title>
        <authorList>
            <person name="Lee J.S."/>
            <person name="Lee K.C."/>
            <person name="Kim K.K."/>
            <person name="Lee B.W."/>
        </authorList>
    </citation>
    <scope>NUCLEOTIDE SEQUENCE [LARGE SCALE GENOMIC DNA]</scope>
    <source>
        <strain evidence="1 2">CB4</strain>
    </source>
</reference>
<dbReference type="SUPFAM" id="SSF141868">
    <property type="entry name" value="EAL domain-like"/>
    <property type="match status" value="1"/>
</dbReference>
<proteinExistence type="predicted"/>
<gene>
    <name evidence="1" type="primary">cph2_4</name>
    <name evidence="1" type="ORF">CB4_02275</name>
</gene>
<dbReference type="Proteomes" id="UP000217696">
    <property type="component" value="Chromosome"/>
</dbReference>
<dbReference type="InterPro" id="IPR001633">
    <property type="entry name" value="EAL_dom"/>
</dbReference>
<dbReference type="InterPro" id="IPR043128">
    <property type="entry name" value="Rev_trsase/Diguanyl_cyclase"/>
</dbReference>
<dbReference type="KEGG" id="asoc:CB4_02275"/>
<dbReference type="PANTHER" id="PTHR44757">
    <property type="entry name" value="DIGUANYLATE CYCLASE DGCP"/>
    <property type="match status" value="1"/>
</dbReference>
<sequence length="564" mass="64434">MQKKRNGAEEQQDLYRKMKECHTLLESLHNMVYKVRRKQDGRYVYTFFSGRLAKHWGLTTETTQGRSPHEIFSSEVADYLVKQYDQAASGQSTVHEFVHEQEIIYVSLVDGDDDEELIGCSLDITLCRQAWKKINHLQYYDALTGLPNRVKFDTILQQAVEEARQNETVFAIILIDLDKFKMMHASVGRTISETVLSSIARELADTLPENDVLARMNKDDFVMLIRNIEQVDEVHRRANEMLAMLMFPFDVNGSEMNVTASLGISLYPTDGASGEEIMKKAETAMYRAKECGGNCYFIYSEDLTRIHKQWTLGSELRHVVSRKQLILHYQPRFNIRTNRMVGIEALVRWSHPENGLLAPGRFIDLAEKTGAIVDIDRWVLEEACRQVRAWQLEGYPNVSVSVNLSSLHFKDIRCVEMIREALTATGLSPACLEIELTESGFIEEADAAVEIMHQLKELGVSIAVDDFGTGYSAFHYLKKFPLDTLKIDRSFIQNVTCSQTDEVILQAMIDMAKKLQLKVVVEGVETEAQLAYLREQECDEVQGYLLSRPIPVQELETFLSERST</sequence>
<dbReference type="SMART" id="SM00052">
    <property type="entry name" value="EAL"/>
    <property type="match status" value="1"/>
</dbReference>
<dbReference type="InterPro" id="IPR029787">
    <property type="entry name" value="Nucleotide_cyclase"/>
</dbReference>
<dbReference type="FunFam" id="3.20.20.450:FF:000001">
    <property type="entry name" value="Cyclic di-GMP phosphodiesterase yahA"/>
    <property type="match status" value="1"/>
</dbReference>
<dbReference type="PROSITE" id="PS50883">
    <property type="entry name" value="EAL"/>
    <property type="match status" value="1"/>
</dbReference>
<dbReference type="NCBIfam" id="TIGR00254">
    <property type="entry name" value="GGDEF"/>
    <property type="match status" value="1"/>
</dbReference>
<organism evidence="1 2">
    <name type="scientific">Aneurinibacillus soli</name>
    <dbReference type="NCBI Taxonomy" id="1500254"/>
    <lineage>
        <taxon>Bacteria</taxon>
        <taxon>Bacillati</taxon>
        <taxon>Bacillota</taxon>
        <taxon>Bacilli</taxon>
        <taxon>Bacillales</taxon>
        <taxon>Paenibacillaceae</taxon>
        <taxon>Aneurinibacillus group</taxon>
        <taxon>Aneurinibacillus</taxon>
    </lineage>
</organism>
<dbReference type="SMART" id="SM00267">
    <property type="entry name" value="GGDEF"/>
    <property type="match status" value="1"/>
</dbReference>
<name>A0A0U5AWG4_9BACL</name>
<protein>
    <submittedName>
        <fullName evidence="1">Phytochrome-like protein cph2</fullName>
    </submittedName>
</protein>
<dbReference type="EMBL" id="AP017312">
    <property type="protein sequence ID" value="BAU28101.1"/>
    <property type="molecule type" value="Genomic_DNA"/>
</dbReference>
<accession>A0A0U5AWG4</accession>
<dbReference type="SUPFAM" id="SSF55073">
    <property type="entry name" value="Nucleotide cyclase"/>
    <property type="match status" value="1"/>
</dbReference>